<dbReference type="Gene3D" id="3.40.50.410">
    <property type="entry name" value="von Willebrand factor, type A domain"/>
    <property type="match status" value="1"/>
</dbReference>
<feature type="signal peptide" evidence="4">
    <location>
        <begin position="1"/>
        <end position="20"/>
    </location>
</feature>
<dbReference type="InterPro" id="IPR052577">
    <property type="entry name" value="VWA7"/>
</dbReference>
<keyword evidence="2" id="KW-0964">Secreted</keyword>
<keyword evidence="3 4" id="KW-0732">Signal</keyword>
<comment type="subcellular location">
    <subcellularLocation>
        <location evidence="1">Secreted</location>
    </subcellularLocation>
</comment>
<proteinExistence type="predicted"/>
<dbReference type="Pfam" id="PF25106">
    <property type="entry name" value="VWA_4"/>
    <property type="match status" value="1"/>
</dbReference>
<sequence>MKLLHLSLVLVFSCVLQVKSQGVSDYAALDTFIRDALSGLAKSESKFKEISPVVQGAIDFVSSIDPRRKTDQQRGIQIIQRLNDVSVDRGNKQVLKNLLGRVFGSVWKSSTEAERAAFVKQIKNFIANPPPSAALPAKRKRRMTYEWFDEVSKRLYLLDGLATLMFAIDSTSSMSRDITIAKNIANQILNLEDERKNPVDYILSDINDPVEDLKPTITRPTTQLAQFAEDIGAIIPAGGGDCPEMALTGMLNGFSFAPQYGSSMFVFTDAAPKDATVDNMANVIGAAFGFDTKISFFTVTNPLCDSNPDYSKFQQIADETGGFVFPLVDSTLPTPPTGRKRRSIATDSSNRLPFVTSELKAHTTIYQGNGISTIGKRIFFNIDDEIKFLAIKIQTDANHEQIRLFNEKFQQIKTRNTLGNVVLYKFDNPFSGTYFTLIPRSAGSYRYTVTAAFKNPIVVNTKYFMNDGPVARPIPHPVQGIQNKILISITGYDRVTKHTIAANIILKDGTKTPITLSPDNGSGAFEGSLIPPTSEYKIQIQGKTIGGKSFTRLTSNFEQAKPIAFVTMYAGEDSSVGYKTRTPSFLIAYKSPGSPFAGRVETSLSTSKINDGEIANLNLSSARNFIRLFYTSPTAPIASRTSDEIIIRDNISKKILHRIPILLY</sequence>
<evidence type="ECO:0000256" key="4">
    <source>
        <dbReference type="SAM" id="SignalP"/>
    </source>
</evidence>
<dbReference type="Proteomes" id="UP000594262">
    <property type="component" value="Unplaced"/>
</dbReference>
<dbReference type="InterPro" id="IPR056861">
    <property type="entry name" value="HMCN1-like_VWA"/>
</dbReference>
<dbReference type="AlphaFoldDB" id="A0A7M5X1I9"/>
<evidence type="ECO:0000259" key="5">
    <source>
        <dbReference type="Pfam" id="PF25106"/>
    </source>
</evidence>
<dbReference type="PANTHER" id="PTHR14905">
    <property type="entry name" value="NG37"/>
    <property type="match status" value="1"/>
</dbReference>
<evidence type="ECO:0000256" key="3">
    <source>
        <dbReference type="ARBA" id="ARBA00022729"/>
    </source>
</evidence>
<dbReference type="InterPro" id="IPR036465">
    <property type="entry name" value="vWFA_dom_sf"/>
</dbReference>
<feature type="chain" id="PRO_5029553105" description="Hemicentin-1-like von Willebrand factor A domain-containing protein" evidence="4">
    <location>
        <begin position="21"/>
        <end position="664"/>
    </location>
</feature>
<protein>
    <recommendedName>
        <fullName evidence="5">Hemicentin-1-like von Willebrand factor A domain-containing protein</fullName>
    </recommendedName>
</protein>
<organism evidence="6 7">
    <name type="scientific">Clytia hemisphaerica</name>
    <dbReference type="NCBI Taxonomy" id="252671"/>
    <lineage>
        <taxon>Eukaryota</taxon>
        <taxon>Metazoa</taxon>
        <taxon>Cnidaria</taxon>
        <taxon>Hydrozoa</taxon>
        <taxon>Hydroidolina</taxon>
        <taxon>Leptothecata</taxon>
        <taxon>Obeliida</taxon>
        <taxon>Clytiidae</taxon>
        <taxon>Clytia</taxon>
    </lineage>
</organism>
<dbReference type="GeneID" id="136815955"/>
<reference evidence="6" key="1">
    <citation type="submission" date="2021-01" db="UniProtKB">
        <authorList>
            <consortium name="EnsemblMetazoa"/>
        </authorList>
    </citation>
    <scope>IDENTIFICATION</scope>
</reference>
<dbReference type="EnsemblMetazoa" id="CLYHEMT015589.1">
    <property type="protein sequence ID" value="CLYHEMP015589.1"/>
    <property type="gene ID" value="CLYHEMG015589"/>
</dbReference>
<feature type="domain" description="Hemicentin-1-like von Willebrand factor A" evidence="5">
    <location>
        <begin position="164"/>
        <end position="326"/>
    </location>
</feature>
<evidence type="ECO:0000256" key="2">
    <source>
        <dbReference type="ARBA" id="ARBA00022525"/>
    </source>
</evidence>
<dbReference type="PANTHER" id="PTHR14905:SF7">
    <property type="entry name" value="VON WILLEBRAND FACTOR A DOMAIN-CONTAINING PROTEIN 7"/>
    <property type="match status" value="1"/>
</dbReference>
<dbReference type="OrthoDB" id="5975513at2759"/>
<dbReference type="RefSeq" id="XP_066928481.1">
    <property type="nucleotide sequence ID" value="XM_067072380.1"/>
</dbReference>
<evidence type="ECO:0000313" key="7">
    <source>
        <dbReference type="Proteomes" id="UP000594262"/>
    </source>
</evidence>
<keyword evidence="7" id="KW-1185">Reference proteome</keyword>
<name>A0A7M5X1I9_9CNID</name>
<dbReference type="SUPFAM" id="SSF53300">
    <property type="entry name" value="vWA-like"/>
    <property type="match status" value="1"/>
</dbReference>
<evidence type="ECO:0000313" key="6">
    <source>
        <dbReference type="EnsemblMetazoa" id="CLYHEMP015589.1"/>
    </source>
</evidence>
<evidence type="ECO:0000256" key="1">
    <source>
        <dbReference type="ARBA" id="ARBA00004613"/>
    </source>
</evidence>
<accession>A0A7M5X1I9</accession>